<name>A0A1Y4LVX2_9FIRM</name>
<evidence type="ECO:0000313" key="2">
    <source>
        <dbReference type="EMBL" id="OUP59769.1"/>
    </source>
</evidence>
<dbReference type="RefSeq" id="WP_087414572.1">
    <property type="nucleotide sequence ID" value="NZ_NFKL01000005.1"/>
</dbReference>
<dbReference type="InterPro" id="IPR007563">
    <property type="entry name" value="DUF554"/>
</dbReference>
<dbReference type="EMBL" id="NFKL01000005">
    <property type="protein sequence ID" value="OUP59769.1"/>
    <property type="molecule type" value="Genomic_DNA"/>
</dbReference>
<evidence type="ECO:0008006" key="4">
    <source>
        <dbReference type="Google" id="ProtNLM"/>
    </source>
</evidence>
<organism evidence="2 3">
    <name type="scientific">Butyricicoccus pullicaecorum</name>
    <dbReference type="NCBI Taxonomy" id="501571"/>
    <lineage>
        <taxon>Bacteria</taxon>
        <taxon>Bacillati</taxon>
        <taxon>Bacillota</taxon>
        <taxon>Clostridia</taxon>
        <taxon>Eubacteriales</taxon>
        <taxon>Butyricicoccaceae</taxon>
        <taxon>Butyricicoccus</taxon>
    </lineage>
</organism>
<dbReference type="PANTHER" id="PTHR36111:SF2">
    <property type="entry name" value="INNER MEMBRANE PROTEIN"/>
    <property type="match status" value="1"/>
</dbReference>
<feature type="transmembrane region" description="Helical" evidence="1">
    <location>
        <begin position="99"/>
        <end position="123"/>
    </location>
</feature>
<feature type="transmembrane region" description="Helical" evidence="1">
    <location>
        <begin position="179"/>
        <end position="201"/>
    </location>
</feature>
<dbReference type="Pfam" id="PF04474">
    <property type="entry name" value="DUF554"/>
    <property type="match status" value="1"/>
</dbReference>
<feature type="transmembrane region" description="Helical" evidence="1">
    <location>
        <begin position="143"/>
        <end position="167"/>
    </location>
</feature>
<dbReference type="AlphaFoldDB" id="A0A1Y4LVX2"/>
<reference evidence="3" key="1">
    <citation type="submission" date="2017-04" db="EMBL/GenBank/DDBJ databases">
        <title>Function of individual gut microbiota members based on whole genome sequencing of pure cultures obtained from chicken caecum.</title>
        <authorList>
            <person name="Medvecky M."/>
            <person name="Cejkova D."/>
            <person name="Polansky O."/>
            <person name="Karasova D."/>
            <person name="Kubasova T."/>
            <person name="Cizek A."/>
            <person name="Rychlik I."/>
        </authorList>
    </citation>
    <scope>NUCLEOTIDE SEQUENCE [LARGE SCALE GENOMIC DNA]</scope>
    <source>
        <strain evidence="3">An179</strain>
    </source>
</reference>
<dbReference type="Proteomes" id="UP000195326">
    <property type="component" value="Unassembled WGS sequence"/>
</dbReference>
<accession>A0A1Y4LVX2</accession>
<dbReference type="PANTHER" id="PTHR36111">
    <property type="entry name" value="INNER MEMBRANE PROTEIN-RELATED"/>
    <property type="match status" value="1"/>
</dbReference>
<keyword evidence="1" id="KW-1133">Transmembrane helix</keyword>
<keyword evidence="1" id="KW-0812">Transmembrane</keyword>
<evidence type="ECO:0000256" key="1">
    <source>
        <dbReference type="SAM" id="Phobius"/>
    </source>
</evidence>
<sequence>MIGTLVNTGTILVGSIAGSCLRHGIKEQYRGALFQAMGLAACALGVNAVAQNMPNSTFPVLFILSLAVGTLTGTMLDIDGRFQRLVGRFSKDGGLGQGLSTAILLFCIGTLSILGPINSALYGDHTYLFTNATLDLVTSMTLASTYGIGIACAAGVLFCWQGAIYLCAGALSGFLTDALMTEVSIIGGILIAASGLSMLNIRDCKTLNMLPSLAVPVIWFAVKALLG</sequence>
<keyword evidence="1" id="KW-0472">Membrane</keyword>
<comment type="caution">
    <text evidence="2">The sequence shown here is derived from an EMBL/GenBank/DDBJ whole genome shotgun (WGS) entry which is preliminary data.</text>
</comment>
<gene>
    <name evidence="2" type="ORF">B5F15_04390</name>
</gene>
<feature type="transmembrane region" description="Helical" evidence="1">
    <location>
        <begin position="32"/>
        <end position="50"/>
    </location>
</feature>
<feature type="transmembrane region" description="Helical" evidence="1">
    <location>
        <begin position="56"/>
        <end position="78"/>
    </location>
</feature>
<evidence type="ECO:0000313" key="3">
    <source>
        <dbReference type="Proteomes" id="UP000195326"/>
    </source>
</evidence>
<proteinExistence type="predicted"/>
<protein>
    <recommendedName>
        <fullName evidence="4">DUF554 domain-containing protein</fullName>
    </recommendedName>
</protein>